<dbReference type="Gene3D" id="2.60.40.10">
    <property type="entry name" value="Immunoglobulins"/>
    <property type="match status" value="2"/>
</dbReference>
<accession>A0A7S4LKE7</accession>
<dbReference type="SUPFAM" id="SSF81296">
    <property type="entry name" value="E set domains"/>
    <property type="match status" value="2"/>
</dbReference>
<dbReference type="Pfam" id="PF00630">
    <property type="entry name" value="Filamin"/>
    <property type="match status" value="2"/>
</dbReference>
<dbReference type="InterPro" id="IPR014756">
    <property type="entry name" value="Ig_E-set"/>
</dbReference>
<keyword evidence="3" id="KW-0732">Signal</keyword>
<dbReference type="AlphaFoldDB" id="A0A7S4LKE7"/>
<dbReference type="InterPro" id="IPR044801">
    <property type="entry name" value="Filamin"/>
</dbReference>
<feature type="repeat" description="Filamin" evidence="2">
    <location>
        <begin position="110"/>
        <end position="205"/>
    </location>
</feature>
<dbReference type="GO" id="GO:0051015">
    <property type="term" value="F:actin filament binding"/>
    <property type="evidence" value="ECO:0007669"/>
    <property type="project" value="InterPro"/>
</dbReference>
<dbReference type="InterPro" id="IPR013783">
    <property type="entry name" value="Ig-like_fold"/>
</dbReference>
<dbReference type="SMART" id="SM00557">
    <property type="entry name" value="IG_FLMN"/>
    <property type="match status" value="2"/>
</dbReference>
<dbReference type="PANTHER" id="PTHR38537:SF8">
    <property type="entry name" value="FILAMIN-A"/>
    <property type="match status" value="1"/>
</dbReference>
<organism evidence="4">
    <name type="scientific">Eutreptiella gymnastica</name>
    <dbReference type="NCBI Taxonomy" id="73025"/>
    <lineage>
        <taxon>Eukaryota</taxon>
        <taxon>Discoba</taxon>
        <taxon>Euglenozoa</taxon>
        <taxon>Euglenida</taxon>
        <taxon>Spirocuta</taxon>
        <taxon>Euglenophyceae</taxon>
        <taxon>Eutreptiales</taxon>
        <taxon>Eutreptiaceae</taxon>
        <taxon>Eutreptiella</taxon>
    </lineage>
</organism>
<dbReference type="GO" id="GO:0030036">
    <property type="term" value="P:actin cytoskeleton organization"/>
    <property type="evidence" value="ECO:0007669"/>
    <property type="project" value="InterPro"/>
</dbReference>
<dbReference type="PANTHER" id="PTHR38537">
    <property type="entry name" value="JITTERBUG, ISOFORM N"/>
    <property type="match status" value="1"/>
</dbReference>
<feature type="chain" id="PRO_5031393719" evidence="3">
    <location>
        <begin position="26"/>
        <end position="207"/>
    </location>
</feature>
<dbReference type="EMBL" id="HBJA01135015">
    <property type="protein sequence ID" value="CAE0835089.1"/>
    <property type="molecule type" value="Transcribed_RNA"/>
</dbReference>
<name>A0A7S4LKE7_9EUGL</name>
<protein>
    <submittedName>
        <fullName evidence="4">Uncharacterized protein</fullName>
    </submittedName>
</protein>
<proteinExistence type="predicted"/>
<evidence type="ECO:0000256" key="3">
    <source>
        <dbReference type="SAM" id="SignalP"/>
    </source>
</evidence>
<dbReference type="InterPro" id="IPR001298">
    <property type="entry name" value="Filamin/ABP280_rpt"/>
</dbReference>
<evidence type="ECO:0000256" key="1">
    <source>
        <dbReference type="ARBA" id="ARBA00022737"/>
    </source>
</evidence>
<reference evidence="4" key="1">
    <citation type="submission" date="2021-01" db="EMBL/GenBank/DDBJ databases">
        <authorList>
            <person name="Corre E."/>
            <person name="Pelletier E."/>
            <person name="Niang G."/>
            <person name="Scheremetjew M."/>
            <person name="Finn R."/>
            <person name="Kale V."/>
            <person name="Holt S."/>
            <person name="Cochrane G."/>
            <person name="Meng A."/>
            <person name="Brown T."/>
            <person name="Cohen L."/>
        </authorList>
    </citation>
    <scope>NUCLEOTIDE SEQUENCE</scope>
    <source>
        <strain evidence="4">CCMP1594</strain>
    </source>
</reference>
<feature type="repeat" description="Filamin" evidence="2">
    <location>
        <begin position="15"/>
        <end position="107"/>
    </location>
</feature>
<evidence type="ECO:0000256" key="2">
    <source>
        <dbReference type="PROSITE-ProRule" id="PRU00087"/>
    </source>
</evidence>
<sequence length="207" mass="22077">MGSIFFRLFLCAPMASHCSLMGSAADPAWRPEYKQPAEIKIKIGDKAGDGPLHVRTKAQLPPKELEVGDNGDGTMSVKFTPICVGKHTFELTWGEEAIPGAPLEVTVVGEVERDPSFVKVSGDGLNGGVVGTPVVLTVEAQDDAGPGPLQVEADGPTPPTIQLGKLGSGKYSVTLMMKRKGQYKVEINWGSWEYPVPGSPFKIDVTE</sequence>
<gene>
    <name evidence="4" type="ORF">EGYM00163_LOCUS46393</name>
</gene>
<evidence type="ECO:0000313" key="4">
    <source>
        <dbReference type="EMBL" id="CAE0835089.1"/>
    </source>
</evidence>
<keyword evidence="1" id="KW-0677">Repeat</keyword>
<dbReference type="InterPro" id="IPR017868">
    <property type="entry name" value="Filamin/ABP280_repeat-like"/>
</dbReference>
<dbReference type="PROSITE" id="PS50194">
    <property type="entry name" value="FILAMIN_REPEAT"/>
    <property type="match status" value="2"/>
</dbReference>
<feature type="signal peptide" evidence="3">
    <location>
        <begin position="1"/>
        <end position="25"/>
    </location>
</feature>